<dbReference type="OMA" id="NPMTYDF"/>
<dbReference type="InterPro" id="IPR017853">
    <property type="entry name" value="GH"/>
</dbReference>
<dbReference type="Proteomes" id="UP000295252">
    <property type="component" value="Chromosome VIII"/>
</dbReference>
<evidence type="ECO:0000256" key="5">
    <source>
        <dbReference type="ARBA" id="ARBA00023295"/>
    </source>
</evidence>
<dbReference type="InParanoid" id="A0A068UNW8"/>
<name>A0A068UNW8_COFCA</name>
<dbReference type="SUPFAM" id="SSF51445">
    <property type="entry name" value="(Trans)glycosidases"/>
    <property type="match status" value="1"/>
</dbReference>
<dbReference type="PANTHER" id="PTHR11177:SF396">
    <property type="entry name" value="NOD FACTOR HYDROLASE PROTEIN 1"/>
    <property type="match status" value="1"/>
</dbReference>
<evidence type="ECO:0000256" key="6">
    <source>
        <dbReference type="RuleBase" id="RU000489"/>
    </source>
</evidence>
<protein>
    <recommendedName>
        <fullName evidence="7">GH18 domain-containing protein</fullName>
    </recommendedName>
</protein>
<proteinExistence type="inferred from homology"/>
<dbReference type="AlphaFoldDB" id="A0A068UNW8"/>
<dbReference type="CDD" id="cd02879">
    <property type="entry name" value="GH18_plant_chitinase_class_V"/>
    <property type="match status" value="1"/>
</dbReference>
<dbReference type="PROSITE" id="PS01095">
    <property type="entry name" value="GH18_1"/>
    <property type="match status" value="1"/>
</dbReference>
<evidence type="ECO:0000313" key="9">
    <source>
        <dbReference type="Proteomes" id="UP000295252"/>
    </source>
</evidence>
<organism evidence="8 9">
    <name type="scientific">Coffea canephora</name>
    <name type="common">Robusta coffee</name>
    <dbReference type="NCBI Taxonomy" id="49390"/>
    <lineage>
        <taxon>Eukaryota</taxon>
        <taxon>Viridiplantae</taxon>
        <taxon>Streptophyta</taxon>
        <taxon>Embryophyta</taxon>
        <taxon>Tracheophyta</taxon>
        <taxon>Spermatophyta</taxon>
        <taxon>Magnoliopsida</taxon>
        <taxon>eudicotyledons</taxon>
        <taxon>Gunneridae</taxon>
        <taxon>Pentapetalae</taxon>
        <taxon>asterids</taxon>
        <taxon>lamiids</taxon>
        <taxon>Gentianales</taxon>
        <taxon>Rubiaceae</taxon>
        <taxon>Ixoroideae</taxon>
        <taxon>Gardenieae complex</taxon>
        <taxon>Bertiereae - Coffeeae clade</taxon>
        <taxon>Coffeeae</taxon>
        <taxon>Coffea</taxon>
    </lineage>
</organism>
<comment type="similarity">
    <text evidence="1">Belongs to the glycosyl hydrolase 18 family. Chitinase class V subfamily.</text>
</comment>
<dbReference type="GO" id="GO:0005975">
    <property type="term" value="P:carbohydrate metabolic process"/>
    <property type="evidence" value="ECO:0007669"/>
    <property type="project" value="InterPro"/>
</dbReference>
<reference evidence="9" key="1">
    <citation type="journal article" date="2014" name="Science">
        <title>The coffee genome provides insight into the convergent evolution of caffeine biosynthesis.</title>
        <authorList>
            <person name="Denoeud F."/>
            <person name="Carretero-Paulet L."/>
            <person name="Dereeper A."/>
            <person name="Droc G."/>
            <person name="Guyot R."/>
            <person name="Pietrella M."/>
            <person name="Zheng C."/>
            <person name="Alberti A."/>
            <person name="Anthony F."/>
            <person name="Aprea G."/>
            <person name="Aury J.M."/>
            <person name="Bento P."/>
            <person name="Bernard M."/>
            <person name="Bocs S."/>
            <person name="Campa C."/>
            <person name="Cenci A."/>
            <person name="Combes M.C."/>
            <person name="Crouzillat D."/>
            <person name="Da Silva C."/>
            <person name="Daddiego L."/>
            <person name="De Bellis F."/>
            <person name="Dussert S."/>
            <person name="Garsmeur O."/>
            <person name="Gayraud T."/>
            <person name="Guignon V."/>
            <person name="Jahn K."/>
            <person name="Jamilloux V."/>
            <person name="Joet T."/>
            <person name="Labadie K."/>
            <person name="Lan T."/>
            <person name="Leclercq J."/>
            <person name="Lepelley M."/>
            <person name="Leroy T."/>
            <person name="Li L.T."/>
            <person name="Librado P."/>
            <person name="Lopez L."/>
            <person name="Munoz A."/>
            <person name="Noel B."/>
            <person name="Pallavicini A."/>
            <person name="Perrotta G."/>
            <person name="Poncet V."/>
            <person name="Pot D."/>
            <person name="Priyono X."/>
            <person name="Rigoreau M."/>
            <person name="Rouard M."/>
            <person name="Rozas J."/>
            <person name="Tranchant-Dubreuil C."/>
            <person name="VanBuren R."/>
            <person name="Zhang Q."/>
            <person name="Andrade A.C."/>
            <person name="Argout X."/>
            <person name="Bertrand B."/>
            <person name="de Kochko A."/>
            <person name="Graziosi G."/>
            <person name="Henry R.J."/>
            <person name="Jayarama X."/>
            <person name="Ming R."/>
            <person name="Nagai C."/>
            <person name="Rounsley S."/>
            <person name="Sankoff D."/>
            <person name="Giuliano G."/>
            <person name="Albert V.A."/>
            <person name="Wincker P."/>
            <person name="Lashermes P."/>
        </authorList>
    </citation>
    <scope>NUCLEOTIDE SEQUENCE [LARGE SCALE GENOMIC DNA]</scope>
    <source>
        <strain evidence="9">cv. DH200-94</strain>
    </source>
</reference>
<evidence type="ECO:0000256" key="1">
    <source>
        <dbReference type="ARBA" id="ARBA00008682"/>
    </source>
</evidence>
<dbReference type="InterPro" id="IPR001579">
    <property type="entry name" value="Glyco_hydro_18_chit_AS"/>
</dbReference>
<dbReference type="Gramene" id="CDP10185">
    <property type="protein sequence ID" value="CDP10185"/>
    <property type="gene ID" value="GSCOC_T00030819001"/>
</dbReference>
<dbReference type="InterPro" id="IPR011583">
    <property type="entry name" value="Chitinase_II/V-like_cat"/>
</dbReference>
<dbReference type="EMBL" id="HG739127">
    <property type="protein sequence ID" value="CDP10185.1"/>
    <property type="molecule type" value="Genomic_DNA"/>
</dbReference>
<gene>
    <name evidence="8" type="ORF">GSCOC_T00030819001</name>
</gene>
<dbReference type="PANTHER" id="PTHR11177">
    <property type="entry name" value="CHITINASE"/>
    <property type="match status" value="1"/>
</dbReference>
<dbReference type="FunFam" id="3.10.50.10:FF:000003">
    <property type="entry name" value="Class V chitinase CHIT5b"/>
    <property type="match status" value="1"/>
</dbReference>
<evidence type="ECO:0000259" key="7">
    <source>
        <dbReference type="PROSITE" id="PS51910"/>
    </source>
</evidence>
<keyword evidence="5 6" id="KW-0326">Glycosidase</keyword>
<dbReference type="Gene3D" id="3.10.50.10">
    <property type="match status" value="1"/>
</dbReference>
<dbReference type="SUPFAM" id="SSF54556">
    <property type="entry name" value="Chitinase insertion domain"/>
    <property type="match status" value="1"/>
</dbReference>
<dbReference type="STRING" id="49390.A0A068UNW8"/>
<dbReference type="InterPro" id="IPR050314">
    <property type="entry name" value="Glycosyl_Hydrlase_18"/>
</dbReference>
<dbReference type="PhylomeDB" id="A0A068UNW8"/>
<dbReference type="GO" id="GO:0005576">
    <property type="term" value="C:extracellular region"/>
    <property type="evidence" value="ECO:0007669"/>
    <property type="project" value="TreeGrafter"/>
</dbReference>
<dbReference type="InterPro" id="IPR029070">
    <property type="entry name" value="Chitinase_insertion_sf"/>
</dbReference>
<dbReference type="GO" id="GO:0008061">
    <property type="term" value="F:chitin binding"/>
    <property type="evidence" value="ECO:0007669"/>
    <property type="project" value="InterPro"/>
</dbReference>
<keyword evidence="9" id="KW-1185">Reference proteome</keyword>
<evidence type="ECO:0000256" key="3">
    <source>
        <dbReference type="ARBA" id="ARBA00022801"/>
    </source>
</evidence>
<dbReference type="GO" id="GO:0004568">
    <property type="term" value="F:chitinase activity"/>
    <property type="evidence" value="ECO:0007669"/>
    <property type="project" value="TreeGrafter"/>
</dbReference>
<keyword evidence="3 6" id="KW-0378">Hydrolase</keyword>
<evidence type="ECO:0000313" key="8">
    <source>
        <dbReference type="EMBL" id="CDP10185.1"/>
    </source>
</evidence>
<dbReference type="OrthoDB" id="76388at2759"/>
<dbReference type="Pfam" id="PF00704">
    <property type="entry name" value="Glyco_hydro_18"/>
    <property type="match status" value="1"/>
</dbReference>
<dbReference type="Gene3D" id="3.20.20.80">
    <property type="entry name" value="Glycosidases"/>
    <property type="match status" value="1"/>
</dbReference>
<dbReference type="InterPro" id="IPR001223">
    <property type="entry name" value="Glyco_hydro18_cat"/>
</dbReference>
<dbReference type="PROSITE" id="PS51910">
    <property type="entry name" value="GH18_2"/>
    <property type="match status" value="1"/>
</dbReference>
<keyword evidence="2" id="KW-0732">Signal</keyword>
<dbReference type="SMART" id="SM00636">
    <property type="entry name" value="Glyco_18"/>
    <property type="match status" value="1"/>
</dbReference>
<feature type="domain" description="GH18" evidence="7">
    <location>
        <begin position="55"/>
        <end position="404"/>
    </location>
</feature>
<dbReference type="GO" id="GO:0006032">
    <property type="term" value="P:chitin catabolic process"/>
    <property type="evidence" value="ECO:0007669"/>
    <property type="project" value="TreeGrafter"/>
</dbReference>
<accession>A0A068UNW8</accession>
<keyword evidence="4" id="KW-0325">Glycoprotein</keyword>
<sequence length="404" mass="44365">MAQAQEVELKISQKQNKMVLAPMKAASSSIFCTCLLFMIISFSSSYASPSYSSEAMKGAYYPSWKVAEFPPSAIDTTLFTHIYYAFLNPNASTFKFDIDASTANLLIGFTSTLHSKNPPVKTLLSIGGGGAGPTTFSRMASTPASRRSFILSTIEVARKYGFDGFDLDWEFPQNAQEMNDLGSLFDEWRAEIVKESKATQRPQLLLSAAVYFSSTFFLSATPRTYPIASINKNLDWINAMCYDYHGSWEPTITGSNSALFDPKSNISTSYGLGSWIKAGILRSKLVMGLPLYGRTWTLKDPSVHGVGAPAVGVGPEGDGGSGILLYYEVEEFNKKNNATVGFDVATASTYSFAGTAWVGYDDGRSTAARVGYAQALRIRGYFFWALSFDLDWKISRTASELWNR</sequence>
<evidence type="ECO:0000256" key="2">
    <source>
        <dbReference type="ARBA" id="ARBA00022729"/>
    </source>
</evidence>
<evidence type="ECO:0000256" key="4">
    <source>
        <dbReference type="ARBA" id="ARBA00023180"/>
    </source>
</evidence>